<organism evidence="1 2">
    <name type="scientific">Sphaerodactylus townsendi</name>
    <dbReference type="NCBI Taxonomy" id="933632"/>
    <lineage>
        <taxon>Eukaryota</taxon>
        <taxon>Metazoa</taxon>
        <taxon>Chordata</taxon>
        <taxon>Craniata</taxon>
        <taxon>Vertebrata</taxon>
        <taxon>Euteleostomi</taxon>
        <taxon>Lepidosauria</taxon>
        <taxon>Squamata</taxon>
        <taxon>Bifurcata</taxon>
        <taxon>Gekkota</taxon>
        <taxon>Sphaerodactylidae</taxon>
        <taxon>Sphaerodactylus</taxon>
    </lineage>
</organism>
<dbReference type="EMBL" id="CM037618">
    <property type="protein sequence ID" value="KAH7999821.1"/>
    <property type="molecule type" value="Genomic_DNA"/>
</dbReference>
<keyword evidence="2" id="KW-1185">Reference proteome</keyword>
<comment type="caution">
    <text evidence="1">The sequence shown here is derived from an EMBL/GenBank/DDBJ whole genome shotgun (WGS) entry which is preliminary data.</text>
</comment>
<dbReference type="Proteomes" id="UP000827872">
    <property type="component" value="Linkage Group LG05"/>
</dbReference>
<reference evidence="1" key="1">
    <citation type="submission" date="2021-08" db="EMBL/GenBank/DDBJ databases">
        <title>The first chromosome-level gecko genome reveals the dynamic sex chromosomes of Neotropical dwarf geckos (Sphaerodactylidae: Sphaerodactylus).</title>
        <authorList>
            <person name="Pinto B.J."/>
            <person name="Keating S.E."/>
            <person name="Gamble T."/>
        </authorList>
    </citation>
    <scope>NUCLEOTIDE SEQUENCE</scope>
    <source>
        <strain evidence="1">TG3544</strain>
    </source>
</reference>
<name>A0ACB8F3X9_9SAUR</name>
<gene>
    <name evidence="1" type="ORF">K3G42_019316</name>
</gene>
<protein>
    <submittedName>
        <fullName evidence="1">Uncharacterized protein</fullName>
    </submittedName>
</protein>
<sequence>MSVYWDVKGKGCRKEVHGLLKSSSKKGQPEMEKSVKFLVAKPSADDSVERFLQLRQKLTSLQALEGTRELENIISVSDNSCNLKSEVRKNRELMGQVRKLKQLEKSQKGLPVEVQVFE</sequence>
<evidence type="ECO:0000313" key="2">
    <source>
        <dbReference type="Proteomes" id="UP000827872"/>
    </source>
</evidence>
<proteinExistence type="predicted"/>
<evidence type="ECO:0000313" key="1">
    <source>
        <dbReference type="EMBL" id="KAH7999821.1"/>
    </source>
</evidence>
<accession>A0ACB8F3X9</accession>